<dbReference type="EMBL" id="RMBX01000005">
    <property type="protein sequence ID" value="RPD41281.1"/>
    <property type="molecule type" value="Genomic_DNA"/>
</dbReference>
<evidence type="ECO:0000256" key="1">
    <source>
        <dbReference type="SAM" id="MobiDB-lite"/>
    </source>
</evidence>
<dbReference type="GO" id="GO:0008270">
    <property type="term" value="F:zinc ion binding"/>
    <property type="evidence" value="ECO:0007669"/>
    <property type="project" value="InterPro"/>
</dbReference>
<reference evidence="3" key="1">
    <citation type="submission" date="2018-11" db="EMBL/GenBank/DDBJ databases">
        <title>Chitinophaga lutea sp.nov., isolate from arsenic contaminated soil.</title>
        <authorList>
            <person name="Zong Y."/>
        </authorList>
    </citation>
    <scope>NUCLEOTIDE SEQUENCE [LARGE SCALE GENOMIC DNA]</scope>
    <source>
        <strain evidence="3">YLT18</strain>
    </source>
</reference>
<dbReference type="InterPro" id="IPR036977">
    <property type="entry name" value="DNA_primase_Znf_CHC2"/>
</dbReference>
<feature type="region of interest" description="Disordered" evidence="1">
    <location>
        <begin position="296"/>
        <end position="319"/>
    </location>
</feature>
<evidence type="ECO:0000313" key="2">
    <source>
        <dbReference type="EMBL" id="RPD41281.1"/>
    </source>
</evidence>
<dbReference type="Pfam" id="PF13155">
    <property type="entry name" value="Toprim_2"/>
    <property type="match status" value="1"/>
</dbReference>
<dbReference type="Gene3D" id="3.40.1360.10">
    <property type="match status" value="1"/>
</dbReference>
<dbReference type="OrthoDB" id="8536512at2"/>
<proteinExistence type="predicted"/>
<dbReference type="AlphaFoldDB" id="A0A3N4MC70"/>
<comment type="caution">
    <text evidence="2">The sequence shown here is derived from an EMBL/GenBank/DDBJ whole genome shotgun (WGS) entry which is preliminary data.</text>
</comment>
<organism evidence="2 3">
    <name type="scientific">Chitinophaga barathri</name>
    <dbReference type="NCBI Taxonomy" id="1647451"/>
    <lineage>
        <taxon>Bacteria</taxon>
        <taxon>Pseudomonadati</taxon>
        <taxon>Bacteroidota</taxon>
        <taxon>Chitinophagia</taxon>
        <taxon>Chitinophagales</taxon>
        <taxon>Chitinophagaceae</taxon>
        <taxon>Chitinophaga</taxon>
    </lineage>
</organism>
<dbReference type="GO" id="GO:0006260">
    <property type="term" value="P:DNA replication"/>
    <property type="evidence" value="ECO:0007669"/>
    <property type="project" value="InterPro"/>
</dbReference>
<dbReference type="RefSeq" id="WP_120516417.1">
    <property type="nucleotide sequence ID" value="NZ_QXZY01000006.1"/>
</dbReference>
<accession>A0A3N4MC70</accession>
<name>A0A3N4MC70_9BACT</name>
<dbReference type="Proteomes" id="UP000279089">
    <property type="component" value="Unassembled WGS sequence"/>
</dbReference>
<dbReference type="Gene3D" id="3.90.580.10">
    <property type="entry name" value="Zinc finger, CHC2-type domain"/>
    <property type="match status" value="1"/>
</dbReference>
<sequence>MRLTFEEAKRIDLVDYLASLGHTPQKVRGTDHWYLSPLRDEKTASFKVDRKLNLWFDHGNGKGGSIIDFGVAYFGCGIAEFMDRLGNGFSFHRQQPAAGRGTMISISAEADEKKKIHLLSEHEIVSPALIQYLAARNIPLELARQYCREVRFELNERSYYAIGFRNDQGGFELRNAQFKGSSSPKFFTFIRTAGTELSIFEGCFDFLSYLVIRAQQSLPETNYLILNSLSAFEASLPFMQQFPRINLYLDHDNAGRTLTSHAIKQSPAFHDGSGLYAGAKDLNEWHVQNAARIAREVRARSPGHSSAEDHPPTGKKIRR</sequence>
<keyword evidence="3" id="KW-1185">Reference proteome</keyword>
<evidence type="ECO:0000313" key="3">
    <source>
        <dbReference type="Proteomes" id="UP000279089"/>
    </source>
</evidence>
<gene>
    <name evidence="2" type="ORF">EG028_11430</name>
</gene>
<dbReference type="SUPFAM" id="SSF56731">
    <property type="entry name" value="DNA primase core"/>
    <property type="match status" value="1"/>
</dbReference>
<protein>
    <submittedName>
        <fullName evidence="2">DNA primase</fullName>
    </submittedName>
</protein>
<dbReference type="SUPFAM" id="SSF57783">
    <property type="entry name" value="Zinc beta-ribbon"/>
    <property type="match status" value="1"/>
</dbReference>
<dbReference type="GO" id="GO:0003677">
    <property type="term" value="F:DNA binding"/>
    <property type="evidence" value="ECO:0007669"/>
    <property type="project" value="InterPro"/>
</dbReference>